<name>B4NI33_DROWI</name>
<dbReference type="HOGENOM" id="CLU_014415_2_0_1"/>
<keyword evidence="4" id="KW-1185">Reference proteome</keyword>
<gene>
    <name evidence="3" type="primary">Dwil\GK14267</name>
    <name evidence="3" type="ORF">Dwil_GK14267</name>
</gene>
<dbReference type="EMBL" id="CH964272">
    <property type="protein sequence ID" value="EDW84725.1"/>
    <property type="molecule type" value="Genomic_DNA"/>
</dbReference>
<proteinExistence type="predicted"/>
<evidence type="ECO:0000256" key="1">
    <source>
        <dbReference type="SAM" id="MobiDB-lite"/>
    </source>
</evidence>
<dbReference type="eggNOG" id="ENOG502QRQT">
    <property type="taxonomic scope" value="Eukaryota"/>
</dbReference>
<dbReference type="FunCoup" id="B4NI33">
    <property type="interactions" value="16"/>
</dbReference>
<dbReference type="OrthoDB" id="10265862at2759"/>
<dbReference type="OMA" id="TFAQKER"/>
<dbReference type="AlphaFoldDB" id="B4NI33"/>
<protein>
    <recommendedName>
        <fullName evidence="2">IQ motif and ubiquitin-like domain-containing protein</fullName>
    </recommendedName>
</protein>
<dbReference type="PANTHER" id="PTHR21074:SF0">
    <property type="entry name" value="IQ AND UBIQUITIN-LIKE DOMAIN-CONTAINING PROTEIN"/>
    <property type="match status" value="1"/>
</dbReference>
<dbReference type="Pfam" id="PF25805">
    <property type="entry name" value="IQUB"/>
    <property type="match status" value="1"/>
</dbReference>
<accession>B4NI33</accession>
<organism evidence="3 4">
    <name type="scientific">Drosophila willistoni</name>
    <name type="common">Fruit fly</name>
    <dbReference type="NCBI Taxonomy" id="7260"/>
    <lineage>
        <taxon>Eukaryota</taxon>
        <taxon>Metazoa</taxon>
        <taxon>Ecdysozoa</taxon>
        <taxon>Arthropoda</taxon>
        <taxon>Hexapoda</taxon>
        <taxon>Insecta</taxon>
        <taxon>Pterygota</taxon>
        <taxon>Neoptera</taxon>
        <taxon>Endopterygota</taxon>
        <taxon>Diptera</taxon>
        <taxon>Brachycera</taxon>
        <taxon>Muscomorpha</taxon>
        <taxon>Ephydroidea</taxon>
        <taxon>Drosophilidae</taxon>
        <taxon>Drosophila</taxon>
        <taxon>Sophophora</taxon>
    </lineage>
</organism>
<dbReference type="GO" id="GO:0031514">
    <property type="term" value="C:motile cilium"/>
    <property type="evidence" value="ECO:0007669"/>
    <property type="project" value="TreeGrafter"/>
</dbReference>
<dbReference type="GO" id="GO:0060271">
    <property type="term" value="P:cilium assembly"/>
    <property type="evidence" value="ECO:0007669"/>
    <property type="project" value="TreeGrafter"/>
</dbReference>
<evidence type="ECO:0000313" key="3">
    <source>
        <dbReference type="EMBL" id="EDW84725.1"/>
    </source>
</evidence>
<dbReference type="PANTHER" id="PTHR21074">
    <property type="entry name" value="IQ AND UBIQUITIN-LIKE DOMAIN-CONTAINING PROTEIN"/>
    <property type="match status" value="1"/>
</dbReference>
<dbReference type="InterPro" id="IPR057887">
    <property type="entry name" value="IQUB_helical"/>
</dbReference>
<dbReference type="InterPro" id="IPR037695">
    <property type="entry name" value="IQUB"/>
</dbReference>
<dbReference type="PhylomeDB" id="B4NI33"/>
<dbReference type="Proteomes" id="UP000007798">
    <property type="component" value="Unassembled WGS sequence"/>
</dbReference>
<dbReference type="GO" id="GO:0030317">
    <property type="term" value="P:flagellated sperm motility"/>
    <property type="evidence" value="ECO:0007669"/>
    <property type="project" value="TreeGrafter"/>
</dbReference>
<dbReference type="KEGG" id="dwi:6650686"/>
<dbReference type="GO" id="GO:0001669">
    <property type="term" value="C:acrosomal vesicle"/>
    <property type="evidence" value="ECO:0007669"/>
    <property type="project" value="TreeGrafter"/>
</dbReference>
<sequence length="713" mass="84151">MSLQECPPSHVCNVQLNVDPSERPKVEAGCGPAYDGRSTESEPHDTEECCVELENVTVKFHISESQIVAQVYPNCMTMSEVKQDMARKFEVSPESLVLKQSGRILCDSLAINSTKFDSFGIHEFNLEMRGEGDTKAGEDSAISIPKLDLNVYYDKHRLPDFITVHIPGEDTEDGQARHVLVEIENAAIVKPFLCGYRDKVSGKEYLDAFTQTGPYFDKLKYRRYRSRDTQTWEHKEKTLNTAHEQSVQCFLDGVNVLYVSAATDFTIVPGKYQSFAQKERAERKLQKILLIQRNWRRWILWKYIHLRAQEYRRLVSNREDEQKRYEQCVEQRVERHQAIKQFPRTKDDFDLLYAEVGRWKRAELKRIVSQYDGPARIAEVNILLDKEIQMLNGVDRQRRLVYLAMEDFRKDQLLKQMGKPIEWIGYKDCKIHLDLLSTQRVRFLTEVYKDLRKPLKKDERLQLLRRVMELLMEETCFPKFPELFDLFDREKNLLLYAKSSDVEILRKRQNILFFELIKFQKRERTKKVPSRMCIVCKKVKSYSDFAIRTRQSHVDTCKSCYYLKLTATENTVYQAILRCIQRDERKRKCATSFAFVLQPDDVRHIIDKIWHGHSAVSKSENLSELRLPRWIKSDDWAPWNCICLTERETRDHYKIDDIEKIYDPKFILHISNCHMLARSLFHTLAAVATEFQETGQWWRVGMNKQRSSNLDEE</sequence>
<dbReference type="STRING" id="7260.B4NI33"/>
<evidence type="ECO:0000259" key="2">
    <source>
        <dbReference type="Pfam" id="PF25805"/>
    </source>
</evidence>
<dbReference type="InParanoid" id="B4NI33"/>
<feature type="region of interest" description="Disordered" evidence="1">
    <location>
        <begin position="25"/>
        <end position="44"/>
    </location>
</feature>
<feature type="domain" description="IQ motif and ubiquitin-like" evidence="2">
    <location>
        <begin position="410"/>
        <end position="520"/>
    </location>
</feature>
<evidence type="ECO:0000313" key="4">
    <source>
        <dbReference type="Proteomes" id="UP000007798"/>
    </source>
</evidence>
<reference evidence="3 4" key="1">
    <citation type="journal article" date="2007" name="Nature">
        <title>Evolution of genes and genomes on the Drosophila phylogeny.</title>
        <authorList>
            <consortium name="Drosophila 12 Genomes Consortium"/>
            <person name="Clark A.G."/>
            <person name="Eisen M.B."/>
            <person name="Smith D.R."/>
            <person name="Bergman C.M."/>
            <person name="Oliver B."/>
            <person name="Markow T.A."/>
            <person name="Kaufman T.C."/>
            <person name="Kellis M."/>
            <person name="Gelbart W."/>
            <person name="Iyer V.N."/>
            <person name="Pollard D.A."/>
            <person name="Sackton T.B."/>
            <person name="Larracuente A.M."/>
            <person name="Singh N.D."/>
            <person name="Abad J.P."/>
            <person name="Abt D.N."/>
            <person name="Adryan B."/>
            <person name="Aguade M."/>
            <person name="Akashi H."/>
            <person name="Anderson W.W."/>
            <person name="Aquadro C.F."/>
            <person name="Ardell D.H."/>
            <person name="Arguello R."/>
            <person name="Artieri C.G."/>
            <person name="Barbash D.A."/>
            <person name="Barker D."/>
            <person name="Barsanti P."/>
            <person name="Batterham P."/>
            <person name="Batzoglou S."/>
            <person name="Begun D."/>
            <person name="Bhutkar A."/>
            <person name="Blanco E."/>
            <person name="Bosak S.A."/>
            <person name="Bradley R.K."/>
            <person name="Brand A.D."/>
            <person name="Brent M.R."/>
            <person name="Brooks A.N."/>
            <person name="Brown R.H."/>
            <person name="Butlin R.K."/>
            <person name="Caggese C."/>
            <person name="Calvi B.R."/>
            <person name="Bernardo de Carvalho A."/>
            <person name="Caspi A."/>
            <person name="Castrezana S."/>
            <person name="Celniker S.E."/>
            <person name="Chang J.L."/>
            <person name="Chapple C."/>
            <person name="Chatterji S."/>
            <person name="Chinwalla A."/>
            <person name="Civetta A."/>
            <person name="Clifton S.W."/>
            <person name="Comeron J.M."/>
            <person name="Costello J.C."/>
            <person name="Coyne J.A."/>
            <person name="Daub J."/>
            <person name="David R.G."/>
            <person name="Delcher A.L."/>
            <person name="Delehaunty K."/>
            <person name="Do C.B."/>
            <person name="Ebling H."/>
            <person name="Edwards K."/>
            <person name="Eickbush T."/>
            <person name="Evans J.D."/>
            <person name="Filipski A."/>
            <person name="Findeiss S."/>
            <person name="Freyhult E."/>
            <person name="Fulton L."/>
            <person name="Fulton R."/>
            <person name="Garcia A.C."/>
            <person name="Gardiner A."/>
            <person name="Garfield D.A."/>
            <person name="Garvin B.E."/>
            <person name="Gibson G."/>
            <person name="Gilbert D."/>
            <person name="Gnerre S."/>
            <person name="Godfrey J."/>
            <person name="Good R."/>
            <person name="Gotea V."/>
            <person name="Gravely B."/>
            <person name="Greenberg A.J."/>
            <person name="Griffiths-Jones S."/>
            <person name="Gross S."/>
            <person name="Guigo R."/>
            <person name="Gustafson E.A."/>
            <person name="Haerty W."/>
            <person name="Hahn M.W."/>
            <person name="Halligan D.L."/>
            <person name="Halpern A.L."/>
            <person name="Halter G.M."/>
            <person name="Han M.V."/>
            <person name="Heger A."/>
            <person name="Hillier L."/>
            <person name="Hinrichs A.S."/>
            <person name="Holmes I."/>
            <person name="Hoskins R.A."/>
            <person name="Hubisz M.J."/>
            <person name="Hultmark D."/>
            <person name="Huntley M.A."/>
            <person name="Jaffe D.B."/>
            <person name="Jagadeeshan S."/>
            <person name="Jeck W.R."/>
            <person name="Johnson J."/>
            <person name="Jones C.D."/>
            <person name="Jordan W.C."/>
            <person name="Karpen G.H."/>
            <person name="Kataoka E."/>
            <person name="Keightley P.D."/>
            <person name="Kheradpour P."/>
            <person name="Kirkness E.F."/>
            <person name="Koerich L.B."/>
            <person name="Kristiansen K."/>
            <person name="Kudrna D."/>
            <person name="Kulathinal R.J."/>
            <person name="Kumar S."/>
            <person name="Kwok R."/>
            <person name="Lander E."/>
            <person name="Langley C.H."/>
            <person name="Lapoint R."/>
            <person name="Lazzaro B.P."/>
            <person name="Lee S.J."/>
            <person name="Levesque L."/>
            <person name="Li R."/>
            <person name="Lin C.F."/>
            <person name="Lin M.F."/>
            <person name="Lindblad-Toh K."/>
            <person name="Llopart A."/>
            <person name="Long M."/>
            <person name="Low L."/>
            <person name="Lozovsky E."/>
            <person name="Lu J."/>
            <person name="Luo M."/>
            <person name="Machado C.A."/>
            <person name="Makalowski W."/>
            <person name="Marzo M."/>
            <person name="Matsuda M."/>
            <person name="Matzkin L."/>
            <person name="McAllister B."/>
            <person name="McBride C.S."/>
            <person name="McKernan B."/>
            <person name="McKernan K."/>
            <person name="Mendez-Lago M."/>
            <person name="Minx P."/>
            <person name="Mollenhauer M.U."/>
            <person name="Montooth K."/>
            <person name="Mount S.M."/>
            <person name="Mu X."/>
            <person name="Myers E."/>
            <person name="Negre B."/>
            <person name="Newfeld S."/>
            <person name="Nielsen R."/>
            <person name="Noor M.A."/>
            <person name="O'Grady P."/>
            <person name="Pachter L."/>
            <person name="Papaceit M."/>
            <person name="Parisi M.J."/>
            <person name="Parisi M."/>
            <person name="Parts L."/>
            <person name="Pedersen J.S."/>
            <person name="Pesole G."/>
            <person name="Phillippy A.M."/>
            <person name="Ponting C.P."/>
            <person name="Pop M."/>
            <person name="Porcelli D."/>
            <person name="Powell J.R."/>
            <person name="Prohaska S."/>
            <person name="Pruitt K."/>
            <person name="Puig M."/>
            <person name="Quesneville H."/>
            <person name="Ram K.R."/>
            <person name="Rand D."/>
            <person name="Rasmussen M.D."/>
            <person name="Reed L.K."/>
            <person name="Reenan R."/>
            <person name="Reily A."/>
            <person name="Remington K.A."/>
            <person name="Rieger T.T."/>
            <person name="Ritchie M.G."/>
            <person name="Robin C."/>
            <person name="Rogers Y.H."/>
            <person name="Rohde C."/>
            <person name="Rozas J."/>
            <person name="Rubenfield M.J."/>
            <person name="Ruiz A."/>
            <person name="Russo S."/>
            <person name="Salzberg S.L."/>
            <person name="Sanchez-Gracia A."/>
            <person name="Saranga D.J."/>
            <person name="Sato H."/>
            <person name="Schaeffer S.W."/>
            <person name="Schatz M.C."/>
            <person name="Schlenke T."/>
            <person name="Schwartz R."/>
            <person name="Segarra C."/>
            <person name="Singh R.S."/>
            <person name="Sirot L."/>
            <person name="Sirota M."/>
            <person name="Sisneros N.B."/>
            <person name="Smith C.D."/>
            <person name="Smith T.F."/>
            <person name="Spieth J."/>
            <person name="Stage D.E."/>
            <person name="Stark A."/>
            <person name="Stephan W."/>
            <person name="Strausberg R.L."/>
            <person name="Strempel S."/>
            <person name="Sturgill D."/>
            <person name="Sutton G."/>
            <person name="Sutton G.G."/>
            <person name="Tao W."/>
            <person name="Teichmann S."/>
            <person name="Tobari Y.N."/>
            <person name="Tomimura Y."/>
            <person name="Tsolas J.M."/>
            <person name="Valente V.L."/>
            <person name="Venter E."/>
            <person name="Venter J.C."/>
            <person name="Vicario S."/>
            <person name="Vieira F.G."/>
            <person name="Vilella A.J."/>
            <person name="Villasante A."/>
            <person name="Walenz B."/>
            <person name="Wang J."/>
            <person name="Wasserman M."/>
            <person name="Watts T."/>
            <person name="Wilson D."/>
            <person name="Wilson R.K."/>
            <person name="Wing R.A."/>
            <person name="Wolfner M.F."/>
            <person name="Wong A."/>
            <person name="Wong G.K."/>
            <person name="Wu C.I."/>
            <person name="Wu G."/>
            <person name="Yamamoto D."/>
            <person name="Yang H.P."/>
            <person name="Yang S.P."/>
            <person name="Yorke J.A."/>
            <person name="Yoshida K."/>
            <person name="Zdobnov E."/>
            <person name="Zhang P."/>
            <person name="Zhang Y."/>
            <person name="Zimin A.V."/>
            <person name="Baldwin J."/>
            <person name="Abdouelleil A."/>
            <person name="Abdulkadir J."/>
            <person name="Abebe A."/>
            <person name="Abera B."/>
            <person name="Abreu J."/>
            <person name="Acer S.C."/>
            <person name="Aftuck L."/>
            <person name="Alexander A."/>
            <person name="An P."/>
            <person name="Anderson E."/>
            <person name="Anderson S."/>
            <person name="Arachi H."/>
            <person name="Azer M."/>
            <person name="Bachantsang P."/>
            <person name="Barry A."/>
            <person name="Bayul T."/>
            <person name="Berlin A."/>
            <person name="Bessette D."/>
            <person name="Bloom T."/>
            <person name="Blye J."/>
            <person name="Boguslavskiy L."/>
            <person name="Bonnet C."/>
            <person name="Boukhgalter B."/>
            <person name="Bourzgui I."/>
            <person name="Brown A."/>
            <person name="Cahill P."/>
            <person name="Channer S."/>
            <person name="Cheshatsang Y."/>
            <person name="Chuda L."/>
            <person name="Citroen M."/>
            <person name="Collymore A."/>
            <person name="Cooke P."/>
            <person name="Costello M."/>
            <person name="D'Aco K."/>
            <person name="Daza R."/>
            <person name="De Haan G."/>
            <person name="DeGray S."/>
            <person name="DeMaso C."/>
            <person name="Dhargay N."/>
            <person name="Dooley K."/>
            <person name="Dooley E."/>
            <person name="Doricent M."/>
            <person name="Dorje P."/>
            <person name="Dorjee K."/>
            <person name="Dupes A."/>
            <person name="Elong R."/>
            <person name="Falk J."/>
            <person name="Farina A."/>
            <person name="Faro S."/>
            <person name="Ferguson D."/>
            <person name="Fisher S."/>
            <person name="Foley C.D."/>
            <person name="Franke A."/>
            <person name="Friedrich D."/>
            <person name="Gadbois L."/>
            <person name="Gearin G."/>
            <person name="Gearin C.R."/>
            <person name="Giannoukos G."/>
            <person name="Goode T."/>
            <person name="Graham J."/>
            <person name="Grandbois E."/>
            <person name="Grewal S."/>
            <person name="Gyaltsen K."/>
            <person name="Hafez N."/>
            <person name="Hagos B."/>
            <person name="Hall J."/>
            <person name="Henson C."/>
            <person name="Hollinger A."/>
            <person name="Honan T."/>
            <person name="Huard M.D."/>
            <person name="Hughes L."/>
            <person name="Hurhula B."/>
            <person name="Husby M.E."/>
            <person name="Kamat A."/>
            <person name="Kanga B."/>
            <person name="Kashin S."/>
            <person name="Khazanovich D."/>
            <person name="Kisner P."/>
            <person name="Lance K."/>
            <person name="Lara M."/>
            <person name="Lee W."/>
            <person name="Lennon N."/>
            <person name="Letendre F."/>
            <person name="LeVine R."/>
            <person name="Lipovsky A."/>
            <person name="Liu X."/>
            <person name="Liu J."/>
            <person name="Liu S."/>
            <person name="Lokyitsang T."/>
            <person name="Lokyitsang Y."/>
            <person name="Lubonja R."/>
            <person name="Lui A."/>
            <person name="MacDonald P."/>
            <person name="Magnisalis V."/>
            <person name="Maru K."/>
            <person name="Matthews C."/>
            <person name="McCusker W."/>
            <person name="McDonough S."/>
            <person name="Mehta T."/>
            <person name="Meldrim J."/>
            <person name="Meneus L."/>
            <person name="Mihai O."/>
            <person name="Mihalev A."/>
            <person name="Mihova T."/>
            <person name="Mittelman R."/>
            <person name="Mlenga V."/>
            <person name="Montmayeur A."/>
            <person name="Mulrain L."/>
            <person name="Navidi A."/>
            <person name="Naylor J."/>
            <person name="Negash T."/>
            <person name="Nguyen T."/>
            <person name="Nguyen N."/>
            <person name="Nicol R."/>
            <person name="Norbu C."/>
            <person name="Norbu N."/>
            <person name="Novod N."/>
            <person name="O'Neill B."/>
            <person name="Osman S."/>
            <person name="Markiewicz E."/>
            <person name="Oyono O.L."/>
            <person name="Patti C."/>
            <person name="Phunkhang P."/>
            <person name="Pierre F."/>
            <person name="Priest M."/>
            <person name="Raghuraman S."/>
            <person name="Rege F."/>
            <person name="Reyes R."/>
            <person name="Rise C."/>
            <person name="Rogov P."/>
            <person name="Ross K."/>
            <person name="Ryan E."/>
            <person name="Settipalli S."/>
            <person name="Shea T."/>
            <person name="Sherpa N."/>
            <person name="Shi L."/>
            <person name="Shih D."/>
            <person name="Sparrow T."/>
            <person name="Spaulding J."/>
            <person name="Stalker J."/>
            <person name="Stange-Thomann N."/>
            <person name="Stavropoulos S."/>
            <person name="Stone C."/>
            <person name="Strader C."/>
            <person name="Tesfaye S."/>
            <person name="Thomson T."/>
            <person name="Thoulutsang Y."/>
            <person name="Thoulutsang D."/>
            <person name="Topham K."/>
            <person name="Topping I."/>
            <person name="Tsamla T."/>
            <person name="Vassiliev H."/>
            <person name="Vo A."/>
            <person name="Wangchuk T."/>
            <person name="Wangdi T."/>
            <person name="Weiand M."/>
            <person name="Wilkinson J."/>
            <person name="Wilson A."/>
            <person name="Yadav S."/>
            <person name="Young G."/>
            <person name="Yu Q."/>
            <person name="Zembek L."/>
            <person name="Zhong D."/>
            <person name="Zimmer A."/>
            <person name="Zwirko Z."/>
            <person name="Jaffe D.B."/>
            <person name="Alvarez P."/>
            <person name="Brockman W."/>
            <person name="Butler J."/>
            <person name="Chin C."/>
            <person name="Gnerre S."/>
            <person name="Grabherr M."/>
            <person name="Kleber M."/>
            <person name="Mauceli E."/>
            <person name="MacCallum I."/>
        </authorList>
    </citation>
    <scope>NUCLEOTIDE SEQUENCE [LARGE SCALE GENOMIC DNA]</scope>
    <source>
        <strain evidence="4">Tucson 14030-0811.24</strain>
    </source>
</reference>